<dbReference type="GO" id="GO:0009982">
    <property type="term" value="F:pseudouridine synthase activity"/>
    <property type="evidence" value="ECO:0007669"/>
    <property type="project" value="InterPro"/>
</dbReference>
<organism evidence="2 3">
    <name type="scientific">Heterorhabditis bacteriophora</name>
    <name type="common">Entomopathogenic nematode worm</name>
    <dbReference type="NCBI Taxonomy" id="37862"/>
    <lineage>
        <taxon>Eukaryota</taxon>
        <taxon>Metazoa</taxon>
        <taxon>Ecdysozoa</taxon>
        <taxon>Nematoda</taxon>
        <taxon>Chromadorea</taxon>
        <taxon>Rhabditida</taxon>
        <taxon>Rhabditina</taxon>
        <taxon>Rhabditomorpha</taxon>
        <taxon>Strongyloidea</taxon>
        <taxon>Heterorhabditidae</taxon>
        <taxon>Heterorhabditis</taxon>
    </lineage>
</organism>
<dbReference type="Proteomes" id="UP000095283">
    <property type="component" value="Unplaced"/>
</dbReference>
<sequence>MEKQSMLSFPIALYIKNLLIDVPKAPGLGLVLERVHYENYDRRHEKTHQPLSFWGDEVEEKIQEVKFDLITKEILESEIRQQSMMQWLADLVHHDFATDPESEEPPHKSFVTMAAAQANLAINETDECGKSLQHETTQVSVEVGSTTERQENKFSEASLSRS</sequence>
<dbReference type="InterPro" id="IPR020095">
    <property type="entry name" value="PsdUridine_synth_TruA_C"/>
</dbReference>
<feature type="region of interest" description="Disordered" evidence="1">
    <location>
        <begin position="128"/>
        <end position="162"/>
    </location>
</feature>
<name>A0A1I7X478_HETBA</name>
<feature type="compositionally biased region" description="Polar residues" evidence="1">
    <location>
        <begin position="134"/>
        <end position="147"/>
    </location>
</feature>
<reference evidence="3" key="1">
    <citation type="submission" date="2016-11" db="UniProtKB">
        <authorList>
            <consortium name="WormBaseParasite"/>
        </authorList>
    </citation>
    <scope>IDENTIFICATION</scope>
</reference>
<proteinExistence type="predicted"/>
<evidence type="ECO:0000313" key="2">
    <source>
        <dbReference type="Proteomes" id="UP000095283"/>
    </source>
</evidence>
<protein>
    <submittedName>
        <fullName evidence="3">Receptor-like protein 12</fullName>
    </submittedName>
</protein>
<evidence type="ECO:0000313" key="3">
    <source>
        <dbReference type="WBParaSite" id="Hba_12329"/>
    </source>
</evidence>
<dbReference type="GO" id="GO:0003723">
    <property type="term" value="F:RNA binding"/>
    <property type="evidence" value="ECO:0007669"/>
    <property type="project" value="InterPro"/>
</dbReference>
<dbReference type="AlphaFoldDB" id="A0A1I7X478"/>
<dbReference type="WBParaSite" id="Hba_12329">
    <property type="protein sequence ID" value="Hba_12329"/>
    <property type="gene ID" value="Hba_12329"/>
</dbReference>
<keyword evidence="2" id="KW-1185">Reference proteome</keyword>
<dbReference type="Gene3D" id="3.30.70.660">
    <property type="entry name" value="Pseudouridine synthase I, catalytic domain, C-terminal subdomain"/>
    <property type="match status" value="1"/>
</dbReference>
<accession>A0A1I7X478</accession>
<evidence type="ECO:0000256" key="1">
    <source>
        <dbReference type="SAM" id="MobiDB-lite"/>
    </source>
</evidence>